<dbReference type="PANTHER" id="PTHR43858">
    <property type="entry name" value="ENERGY-DEPENDENT TRANSLATIONAL THROTTLE PROTEIN ETTA"/>
    <property type="match status" value="1"/>
</dbReference>
<comment type="domain">
    <text evidence="7">The P-site tRNA interaction motif (PtIM domain) probably interacts with the P-site tRNA(fMet) as well as the 23S rRNA.</text>
</comment>
<comment type="caution">
    <text evidence="9">The sequence shown here is derived from an EMBL/GenBank/DDBJ whole genome shotgun (WGS) entry which is preliminary data.</text>
</comment>
<keyword evidence="7" id="KW-0378">Hydrolase</keyword>
<evidence type="ECO:0000256" key="6">
    <source>
        <dbReference type="ARBA" id="ARBA00022845"/>
    </source>
</evidence>
<comment type="function">
    <text evidence="7">A translation factor that gates the progression of the 70S ribosomal initiation complex (IC, containing tRNA(fMet) in the P-site) into the translation elongation cycle by using a mechanism sensitive to the ATP/ADP ratio. Binds to the 70S ribosome E-site where it modulates the state of the translating ribosome during subunit translocation. ATP hydrolysis probably frees it from the ribosome, which can enter the elongation phase.</text>
</comment>
<keyword evidence="7" id="KW-0963">Cytoplasm</keyword>
<evidence type="ECO:0000256" key="7">
    <source>
        <dbReference type="HAMAP-Rule" id="MF_00847"/>
    </source>
</evidence>
<keyword evidence="6 7" id="KW-0810">Translation regulation</keyword>
<comment type="catalytic activity">
    <reaction evidence="7">
        <text>ATP + H2O = ADP + phosphate + H(+)</text>
        <dbReference type="Rhea" id="RHEA:13065"/>
        <dbReference type="ChEBI" id="CHEBI:15377"/>
        <dbReference type="ChEBI" id="CHEBI:15378"/>
        <dbReference type="ChEBI" id="CHEBI:30616"/>
        <dbReference type="ChEBI" id="CHEBI:43474"/>
        <dbReference type="ChEBI" id="CHEBI:456216"/>
    </reaction>
</comment>
<dbReference type="Pfam" id="PF12848">
    <property type="entry name" value="ABC_tran_Xtn"/>
    <property type="match status" value="1"/>
</dbReference>
<feature type="binding site" evidence="7">
    <location>
        <begin position="354"/>
        <end position="361"/>
    </location>
    <ligand>
        <name>ATP</name>
        <dbReference type="ChEBI" id="CHEBI:30616"/>
        <label>2</label>
    </ligand>
</feature>
<dbReference type="PROSITE" id="PS00211">
    <property type="entry name" value="ABC_TRANSPORTER_1"/>
    <property type="match status" value="2"/>
</dbReference>
<dbReference type="EMBL" id="AUBJ02000001">
    <property type="protein sequence ID" value="MCP2334126.1"/>
    <property type="molecule type" value="Genomic_DNA"/>
</dbReference>
<reference evidence="9 10" key="1">
    <citation type="submission" date="2022-06" db="EMBL/GenBank/DDBJ databases">
        <title>Genomic Encyclopedia of Type Strains, Phase I: the one thousand microbial genomes (KMG-I) project.</title>
        <authorList>
            <person name="Kyrpides N."/>
        </authorList>
    </citation>
    <scope>NUCLEOTIDE SEQUENCE [LARGE SCALE GENOMIC DNA]</scope>
    <source>
        <strain evidence="9 10">DSM 43889</strain>
    </source>
</reference>
<keyword evidence="5 7" id="KW-0067">ATP-binding</keyword>
<dbReference type="GO" id="GO:0005524">
    <property type="term" value="F:ATP binding"/>
    <property type="evidence" value="ECO:0007669"/>
    <property type="project" value="UniProtKB-KW"/>
</dbReference>
<evidence type="ECO:0000313" key="10">
    <source>
        <dbReference type="Proteomes" id="UP000791080"/>
    </source>
</evidence>
<evidence type="ECO:0000256" key="5">
    <source>
        <dbReference type="ARBA" id="ARBA00022840"/>
    </source>
</evidence>
<comment type="subcellular location">
    <subcellularLocation>
        <location evidence="7">Cytoplasm</location>
    </subcellularLocation>
    <text evidence="7">Associates with ribosomes and polysomes.</text>
</comment>
<organism evidence="9 10">
    <name type="scientific">Actinoalloteichus caeruleus DSM 43889</name>
    <dbReference type="NCBI Taxonomy" id="1120930"/>
    <lineage>
        <taxon>Bacteria</taxon>
        <taxon>Bacillati</taxon>
        <taxon>Actinomycetota</taxon>
        <taxon>Actinomycetes</taxon>
        <taxon>Pseudonocardiales</taxon>
        <taxon>Pseudonocardiaceae</taxon>
        <taxon>Actinoalloteichus</taxon>
        <taxon>Actinoalloteichus cyanogriseus</taxon>
    </lineage>
</organism>
<dbReference type="NCBIfam" id="NF008775">
    <property type="entry name" value="PRK11819.1"/>
    <property type="match status" value="1"/>
</dbReference>
<keyword evidence="3 7" id="KW-0699">rRNA-binding</keyword>
<dbReference type="Pfam" id="PF00005">
    <property type="entry name" value="ABC_tran"/>
    <property type="match status" value="2"/>
</dbReference>
<dbReference type="InterPro" id="IPR032781">
    <property type="entry name" value="ABC_tran_Xtn"/>
</dbReference>
<evidence type="ECO:0000256" key="1">
    <source>
        <dbReference type="ARBA" id="ARBA00005868"/>
    </source>
</evidence>
<feature type="domain" description="ABC transporter" evidence="8">
    <location>
        <begin position="6"/>
        <end position="256"/>
    </location>
</feature>
<keyword evidence="7" id="KW-0677">Repeat</keyword>
<dbReference type="NCBIfam" id="TIGR03719">
    <property type="entry name" value="ABC_ABC_ChvD"/>
    <property type="match status" value="1"/>
</dbReference>
<feature type="binding site" evidence="7">
    <location>
        <begin position="38"/>
        <end position="45"/>
    </location>
    <ligand>
        <name>ATP</name>
        <dbReference type="ChEBI" id="CHEBI:30616"/>
        <label>1</label>
    </ligand>
</feature>
<dbReference type="HAMAP" id="MF_00847">
    <property type="entry name" value="EttA"/>
    <property type="match status" value="1"/>
</dbReference>
<dbReference type="RefSeq" id="WP_026418550.1">
    <property type="nucleotide sequence ID" value="NZ_AUBJ02000001.1"/>
</dbReference>
<keyword evidence="7" id="KW-0694">RNA-binding</keyword>
<dbReference type="Gene3D" id="3.40.50.300">
    <property type="entry name" value="P-loop containing nucleotide triphosphate hydrolases"/>
    <property type="match status" value="2"/>
</dbReference>
<keyword evidence="2 7" id="KW-0820">tRNA-binding</keyword>
<dbReference type="Proteomes" id="UP000791080">
    <property type="component" value="Unassembled WGS sequence"/>
</dbReference>
<feature type="domain" description="ABC transporter" evidence="8">
    <location>
        <begin position="322"/>
        <end position="539"/>
    </location>
</feature>
<keyword evidence="4 7" id="KW-0547">Nucleotide-binding</keyword>
<dbReference type="PANTHER" id="PTHR43858:SF1">
    <property type="entry name" value="ABC TRANSPORTER-RELATED PROTEIN"/>
    <property type="match status" value="1"/>
</dbReference>
<keyword evidence="10" id="KW-1185">Reference proteome</keyword>
<evidence type="ECO:0000256" key="3">
    <source>
        <dbReference type="ARBA" id="ARBA00022730"/>
    </source>
</evidence>
<comment type="caution">
    <text evidence="7">Lacks conserved residue(s) required for the propagation of feature annotation.</text>
</comment>
<dbReference type="CDD" id="cd03221">
    <property type="entry name" value="ABCF_EF-3"/>
    <property type="match status" value="2"/>
</dbReference>
<dbReference type="InterPro" id="IPR003439">
    <property type="entry name" value="ABC_transporter-like_ATP-bd"/>
</dbReference>
<accession>A0ABT1JPR7</accession>
<evidence type="ECO:0000259" key="8">
    <source>
        <dbReference type="PROSITE" id="PS50893"/>
    </source>
</evidence>
<proteinExistence type="inferred from homology"/>
<keyword evidence="7" id="KW-0648">Protein biosynthesis</keyword>
<protein>
    <recommendedName>
        <fullName evidence="7">Energy-dependent translational throttle protein EttA</fullName>
        <ecNumber evidence="7">3.6.1.-</ecNumber>
    </recommendedName>
    <alternativeName>
        <fullName evidence="7">Translational regulatory factor EttA</fullName>
    </alternativeName>
</protein>
<sequence>MAEFIYTMKKVRKAHGDKVILDDVTIMFYPGAKIGVVGPNGAGKSSVLKIMAGLDQPNNGDAFLSPGYSVGILQQEPPLNEDKTVLGNVEEGVGEIKTKLNRFNEIAEQLATDYTDELMEEMGRLQEELDHADAWDLDSQLEQAMDALRCPPPDADVKVLSGGERRRVALCKLLLSKPDLLLLDEPTNHLDAESVLWLEQFLASYPGAVLAVTHDRYFLDNVAGWILELDRGRAFVYEGNYSTYLEKKSERLAVQGKRDAKLHKRLQDELAWVRSNAKARQAKSKSRLQRYEEMAAEAERTRKLDFEEIQIPPGPRLGTVVVEVDKLQKGFDDRVLIDNLSFDLPRNGIVGVVGPNGVGKTTLFKTIVGLEEPDAGSVRVGETVKLSYVDQGRAGIDPKKTVWEVVSDGLDYMHVGNVEMPSRAYVSAFGFKGPDQQKPAGVLSGGERNRLNLALTLKQGGNLILLDEPTNDLDVETLSSLENALEQFPGCAVVISHDRWFLDRVATHILAWEGTDENPAQWFWFEGNFEGYEQNKVERLGVEAARPHRVTHRKLTRD</sequence>
<comment type="subunit">
    <text evidence="7">Monomer. Probably contacts ribosomal proteins L1, L5, L33 and S7, the 16S and 23S rRNA and the P-site containing tRNA(fMet).</text>
</comment>
<evidence type="ECO:0000256" key="2">
    <source>
        <dbReference type="ARBA" id="ARBA00022555"/>
    </source>
</evidence>
<comment type="similarity">
    <text evidence="1 7">Belongs to the ABC transporter superfamily. ABCF family. Translational throttle EttA subfamily.</text>
</comment>
<dbReference type="InterPro" id="IPR017871">
    <property type="entry name" value="ABC_transporter-like_CS"/>
</dbReference>
<dbReference type="SUPFAM" id="SSF52540">
    <property type="entry name" value="P-loop containing nucleoside triphosphate hydrolases"/>
    <property type="match status" value="2"/>
</dbReference>
<dbReference type="EC" id="3.6.1.-" evidence="7"/>
<name>A0ABT1JPR7_ACTCY</name>
<evidence type="ECO:0000313" key="9">
    <source>
        <dbReference type="EMBL" id="MCP2334126.1"/>
    </source>
</evidence>
<dbReference type="InterPro" id="IPR027417">
    <property type="entry name" value="P-loop_NTPase"/>
</dbReference>
<gene>
    <name evidence="7" type="primary">ettA</name>
    <name evidence="9" type="ORF">G443_004396</name>
</gene>
<evidence type="ECO:0000256" key="4">
    <source>
        <dbReference type="ARBA" id="ARBA00022741"/>
    </source>
</evidence>
<comment type="domain">
    <text evidence="7">The arm domain is inserted in the first ABC transporter domain. Probably contacts ribosomal protein L1.</text>
</comment>
<dbReference type="InterPro" id="IPR022374">
    <property type="entry name" value="EttA"/>
</dbReference>
<dbReference type="SMART" id="SM00382">
    <property type="entry name" value="AAA"/>
    <property type="match status" value="2"/>
</dbReference>
<dbReference type="InterPro" id="IPR003593">
    <property type="entry name" value="AAA+_ATPase"/>
</dbReference>
<dbReference type="PROSITE" id="PS50893">
    <property type="entry name" value="ABC_TRANSPORTER_2"/>
    <property type="match status" value="2"/>
</dbReference>